<dbReference type="AlphaFoldDB" id="A0A1E3BMH3"/>
<reference evidence="2 3" key="1">
    <citation type="journal article" date="2016" name="BMC Genomics">
        <title>Comparative genomic and transcriptomic analyses of the Fuzhuan brick tea-fermentation fungus Aspergillus cristatus.</title>
        <authorList>
            <person name="Ge Y."/>
            <person name="Wang Y."/>
            <person name="Liu Y."/>
            <person name="Tan Y."/>
            <person name="Ren X."/>
            <person name="Zhang X."/>
            <person name="Hyde K.D."/>
            <person name="Liu Y."/>
            <person name="Liu Z."/>
        </authorList>
    </citation>
    <scope>NUCLEOTIDE SEQUENCE [LARGE SCALE GENOMIC DNA]</scope>
    <source>
        <strain evidence="2 3">GZAAS20.1005</strain>
    </source>
</reference>
<name>A0A1E3BMH3_ASPCR</name>
<dbReference type="EMBL" id="JXNT01000002">
    <property type="protein sequence ID" value="ODM22155.1"/>
    <property type="molecule type" value="Genomic_DNA"/>
</dbReference>
<feature type="region of interest" description="Disordered" evidence="1">
    <location>
        <begin position="119"/>
        <end position="139"/>
    </location>
</feature>
<dbReference type="Proteomes" id="UP000094569">
    <property type="component" value="Unassembled WGS sequence"/>
</dbReference>
<gene>
    <name evidence="2" type="ORF">SI65_03001</name>
</gene>
<sequence>MNFIEDYNITHSNRHQYANYLKFRDFVEASFRKFKDGGSSYIAILGFSREILAQIDDNRSKLPLFRVFYDSSLESLILKFVGPEHEIAKHELSFEFMENAQLAGITRFDLFTIGCGRKDSADTTRAKEPDEAFTRIPED</sequence>
<proteinExistence type="predicted"/>
<organism evidence="2 3">
    <name type="scientific">Aspergillus cristatus</name>
    <name type="common">Chinese Fuzhuan brick tea-fermentation fungus</name>
    <name type="synonym">Eurotium cristatum</name>
    <dbReference type="NCBI Taxonomy" id="573508"/>
    <lineage>
        <taxon>Eukaryota</taxon>
        <taxon>Fungi</taxon>
        <taxon>Dikarya</taxon>
        <taxon>Ascomycota</taxon>
        <taxon>Pezizomycotina</taxon>
        <taxon>Eurotiomycetes</taxon>
        <taxon>Eurotiomycetidae</taxon>
        <taxon>Eurotiales</taxon>
        <taxon>Aspergillaceae</taxon>
        <taxon>Aspergillus</taxon>
        <taxon>Aspergillus subgen. Aspergillus</taxon>
    </lineage>
</organism>
<accession>A0A1E3BMH3</accession>
<keyword evidence="3" id="KW-1185">Reference proteome</keyword>
<evidence type="ECO:0000313" key="2">
    <source>
        <dbReference type="EMBL" id="ODM22155.1"/>
    </source>
</evidence>
<dbReference type="VEuPathDB" id="FungiDB:SI65_03001"/>
<evidence type="ECO:0000313" key="3">
    <source>
        <dbReference type="Proteomes" id="UP000094569"/>
    </source>
</evidence>
<protein>
    <submittedName>
        <fullName evidence="2">Uncharacterized protein</fullName>
    </submittedName>
</protein>
<comment type="caution">
    <text evidence="2">The sequence shown here is derived from an EMBL/GenBank/DDBJ whole genome shotgun (WGS) entry which is preliminary data.</text>
</comment>
<evidence type="ECO:0000256" key="1">
    <source>
        <dbReference type="SAM" id="MobiDB-lite"/>
    </source>
</evidence>